<sequence length="196" mass="21065">MAFILSIPALSAQPSNGRAPDLGIFGELGQSARVTLFSRPSLKAVQYNAYVRAGLTFSQAAGRFFVFPSLAFHYTPAPRASEGTVLSVRGDTMLDAGLGVHFRLAGGEKTPAAPMWLGVSFHGNFGKFLNSKVLFFSPGAAVRFRFAPFPGKLDPRNTREPLHWSGRLRSGIFLRGDIRGDDSLLITGGASAGFSW</sequence>
<name>V5WFJ0_9SPIO</name>
<protein>
    <submittedName>
        <fullName evidence="1">Uncharacterized protein</fullName>
    </submittedName>
</protein>
<dbReference type="KEGG" id="slr:L21SP2_0909"/>
<dbReference type="STRING" id="1307761.L21SP2_0909"/>
<organism evidence="1 2">
    <name type="scientific">Salinispira pacifica</name>
    <dbReference type="NCBI Taxonomy" id="1307761"/>
    <lineage>
        <taxon>Bacteria</taxon>
        <taxon>Pseudomonadati</taxon>
        <taxon>Spirochaetota</taxon>
        <taxon>Spirochaetia</taxon>
        <taxon>Spirochaetales</taxon>
        <taxon>Spirochaetaceae</taxon>
        <taxon>Salinispira</taxon>
    </lineage>
</organism>
<dbReference type="HOGENOM" id="CLU_1389359_0_0_12"/>
<keyword evidence="2" id="KW-1185">Reference proteome</keyword>
<evidence type="ECO:0000313" key="2">
    <source>
        <dbReference type="Proteomes" id="UP000018680"/>
    </source>
</evidence>
<dbReference type="AlphaFoldDB" id="V5WFJ0"/>
<dbReference type="EMBL" id="CP006939">
    <property type="protein sequence ID" value="AHC14329.1"/>
    <property type="molecule type" value="Genomic_DNA"/>
</dbReference>
<dbReference type="Proteomes" id="UP000018680">
    <property type="component" value="Chromosome"/>
</dbReference>
<accession>V5WFJ0</accession>
<reference evidence="1 2" key="1">
    <citation type="journal article" date="2015" name="Stand. Genomic Sci.">
        <title>Complete genome sequence and description of Salinispira pacifica gen. nov., sp. nov., a novel spirochaete isolated form a hypersaline microbial mat.</title>
        <authorList>
            <person name="Ben Hania W."/>
            <person name="Joseph M."/>
            <person name="Schumann P."/>
            <person name="Bunk B."/>
            <person name="Fiebig A."/>
            <person name="Sproer C."/>
            <person name="Klenk H.P."/>
            <person name="Fardeau M.L."/>
            <person name="Spring S."/>
        </authorList>
    </citation>
    <scope>NUCLEOTIDE SEQUENCE [LARGE SCALE GENOMIC DNA]</scope>
    <source>
        <strain evidence="1 2">L21-RPul-D2</strain>
    </source>
</reference>
<evidence type="ECO:0000313" key="1">
    <source>
        <dbReference type="EMBL" id="AHC14329.1"/>
    </source>
</evidence>
<gene>
    <name evidence="1" type="ORF">L21SP2_0909</name>
</gene>
<proteinExistence type="predicted"/>